<reference evidence="1 2" key="1">
    <citation type="journal article" date="2021" name="Elife">
        <title>Chloroplast acquisition without the gene transfer in kleptoplastic sea slugs, Plakobranchus ocellatus.</title>
        <authorList>
            <person name="Maeda T."/>
            <person name="Takahashi S."/>
            <person name="Yoshida T."/>
            <person name="Shimamura S."/>
            <person name="Takaki Y."/>
            <person name="Nagai Y."/>
            <person name="Toyoda A."/>
            <person name="Suzuki Y."/>
            <person name="Arimoto A."/>
            <person name="Ishii H."/>
            <person name="Satoh N."/>
            <person name="Nishiyama T."/>
            <person name="Hasebe M."/>
            <person name="Maruyama T."/>
            <person name="Minagawa J."/>
            <person name="Obokata J."/>
            <person name="Shigenobu S."/>
        </authorList>
    </citation>
    <scope>NUCLEOTIDE SEQUENCE [LARGE SCALE GENOMIC DNA]</scope>
</reference>
<evidence type="ECO:0000313" key="1">
    <source>
        <dbReference type="EMBL" id="GFO29794.1"/>
    </source>
</evidence>
<dbReference type="EMBL" id="BLXT01006199">
    <property type="protein sequence ID" value="GFO29794.1"/>
    <property type="molecule type" value="Genomic_DNA"/>
</dbReference>
<sequence length="104" mass="11811">MGRCDDGVMLARFFIPSMSRVSGLNIPSAWQSNEKSRVALTIRYSGFKWVGLWIRYSGFDFAKYPITMVRRSHCKCQRSTCSLKGKRVDRVDNAAVTAVNLSVR</sequence>
<gene>
    <name evidence="1" type="ORF">PoB_005629900</name>
</gene>
<protein>
    <submittedName>
        <fullName evidence="1">Uncharacterized protein</fullName>
    </submittedName>
</protein>
<dbReference type="AlphaFoldDB" id="A0AAV4CB39"/>
<accession>A0AAV4CB39</accession>
<dbReference type="Proteomes" id="UP000735302">
    <property type="component" value="Unassembled WGS sequence"/>
</dbReference>
<evidence type="ECO:0000313" key="2">
    <source>
        <dbReference type="Proteomes" id="UP000735302"/>
    </source>
</evidence>
<keyword evidence="2" id="KW-1185">Reference proteome</keyword>
<name>A0AAV4CB39_9GAST</name>
<organism evidence="1 2">
    <name type="scientific">Plakobranchus ocellatus</name>
    <dbReference type="NCBI Taxonomy" id="259542"/>
    <lineage>
        <taxon>Eukaryota</taxon>
        <taxon>Metazoa</taxon>
        <taxon>Spiralia</taxon>
        <taxon>Lophotrochozoa</taxon>
        <taxon>Mollusca</taxon>
        <taxon>Gastropoda</taxon>
        <taxon>Heterobranchia</taxon>
        <taxon>Euthyneura</taxon>
        <taxon>Panpulmonata</taxon>
        <taxon>Sacoglossa</taxon>
        <taxon>Placobranchoidea</taxon>
        <taxon>Plakobranchidae</taxon>
        <taxon>Plakobranchus</taxon>
    </lineage>
</organism>
<proteinExistence type="predicted"/>
<comment type="caution">
    <text evidence="1">The sequence shown here is derived from an EMBL/GenBank/DDBJ whole genome shotgun (WGS) entry which is preliminary data.</text>
</comment>